<protein>
    <recommendedName>
        <fullName evidence="10">Reelin domain-containing protein</fullName>
    </recommendedName>
</protein>
<dbReference type="RefSeq" id="XP_009025324.1">
    <property type="nucleotide sequence ID" value="XM_009027076.1"/>
</dbReference>
<keyword evidence="8" id="KW-0044">Antibiotic</keyword>
<dbReference type="OrthoDB" id="6418377at2759"/>
<dbReference type="Proteomes" id="UP000015101">
    <property type="component" value="Unassembled WGS sequence"/>
</dbReference>
<evidence type="ECO:0000313" key="11">
    <source>
        <dbReference type="EMBL" id="ESN96074.1"/>
    </source>
</evidence>
<comment type="similarity">
    <text evidence="2">Belongs to the insect defense protein family.</text>
</comment>
<dbReference type="GO" id="GO:0005576">
    <property type="term" value="C:extracellular region"/>
    <property type="evidence" value="ECO:0007669"/>
    <property type="project" value="UniProtKB-SubCell"/>
</dbReference>
<evidence type="ECO:0000313" key="13">
    <source>
        <dbReference type="Proteomes" id="UP000015101"/>
    </source>
</evidence>
<evidence type="ECO:0000256" key="7">
    <source>
        <dbReference type="ARBA" id="ARBA00022859"/>
    </source>
</evidence>
<dbReference type="EMBL" id="KB097495">
    <property type="protein sequence ID" value="ESN96074.1"/>
    <property type="molecule type" value="Genomic_DNA"/>
</dbReference>
<feature type="chain" id="PRO_5010980033" description="Reelin domain-containing protein" evidence="9">
    <location>
        <begin position="23"/>
        <end position="143"/>
    </location>
</feature>
<feature type="signal peptide" evidence="9">
    <location>
        <begin position="1"/>
        <end position="22"/>
    </location>
</feature>
<evidence type="ECO:0000313" key="12">
    <source>
        <dbReference type="EnsemblMetazoa" id="HelroP163104"/>
    </source>
</evidence>
<evidence type="ECO:0000256" key="9">
    <source>
        <dbReference type="SAM" id="SignalP"/>
    </source>
</evidence>
<dbReference type="Gene3D" id="2.60.40.4060">
    <property type="entry name" value="Reeler domain"/>
    <property type="match status" value="1"/>
</dbReference>
<keyword evidence="5" id="KW-0399">Innate immunity</keyword>
<keyword evidence="13" id="KW-1185">Reference proteome</keyword>
<dbReference type="InterPro" id="IPR051237">
    <property type="entry name" value="Ferric-chelate_Red/DefProt"/>
</dbReference>
<dbReference type="STRING" id="6412.T1ETN5"/>
<dbReference type="GO" id="GO:0045087">
    <property type="term" value="P:innate immune response"/>
    <property type="evidence" value="ECO:0007669"/>
    <property type="project" value="UniProtKB-KW"/>
</dbReference>
<dbReference type="InterPro" id="IPR002861">
    <property type="entry name" value="Reeler_dom"/>
</dbReference>
<dbReference type="EMBL" id="AMQM01001291">
    <property type="status" value="NOT_ANNOTATED_CDS"/>
    <property type="molecule type" value="Genomic_DNA"/>
</dbReference>
<reference evidence="12" key="3">
    <citation type="submission" date="2015-06" db="UniProtKB">
        <authorList>
            <consortium name="EnsemblMetazoa"/>
        </authorList>
    </citation>
    <scope>IDENTIFICATION</scope>
</reference>
<keyword evidence="4" id="KW-0929">Antimicrobial</keyword>
<dbReference type="HOGENOM" id="CLU_1808301_0_0_1"/>
<dbReference type="KEGG" id="hro:HELRODRAFT_163104"/>
<dbReference type="PROSITE" id="PS51257">
    <property type="entry name" value="PROKAR_LIPOPROTEIN"/>
    <property type="match status" value="1"/>
</dbReference>
<sequence length="143" mass="15667">MLGSSFRILLVFATSLACCVYGFSTGCPMSACSDLLPNHGYRQTGPCPIKVTTDVQCYQAGKPVTITIKGGDGKKYRGIGLQVRQKAGDGIAEGVFEKIDTTQYKLNSCYGEKNYFTFRDNEEKDGTTLTWIPESQQGELEIV</sequence>
<organism evidence="12 13">
    <name type="scientific">Helobdella robusta</name>
    <name type="common">Californian leech</name>
    <dbReference type="NCBI Taxonomy" id="6412"/>
    <lineage>
        <taxon>Eukaryota</taxon>
        <taxon>Metazoa</taxon>
        <taxon>Spiralia</taxon>
        <taxon>Lophotrochozoa</taxon>
        <taxon>Annelida</taxon>
        <taxon>Clitellata</taxon>
        <taxon>Hirudinea</taxon>
        <taxon>Rhynchobdellida</taxon>
        <taxon>Glossiphoniidae</taxon>
        <taxon>Helobdella</taxon>
    </lineage>
</organism>
<evidence type="ECO:0000256" key="6">
    <source>
        <dbReference type="ARBA" id="ARBA00022729"/>
    </source>
</evidence>
<dbReference type="InterPro" id="IPR042307">
    <property type="entry name" value="Reeler_sf"/>
</dbReference>
<keyword evidence="6 9" id="KW-0732">Signal</keyword>
<evidence type="ECO:0000256" key="5">
    <source>
        <dbReference type="ARBA" id="ARBA00022588"/>
    </source>
</evidence>
<dbReference type="CTD" id="20199935"/>
<reference evidence="11 13" key="2">
    <citation type="journal article" date="2013" name="Nature">
        <title>Insights into bilaterian evolution from three spiralian genomes.</title>
        <authorList>
            <person name="Simakov O."/>
            <person name="Marletaz F."/>
            <person name="Cho S.J."/>
            <person name="Edsinger-Gonzales E."/>
            <person name="Havlak P."/>
            <person name="Hellsten U."/>
            <person name="Kuo D.H."/>
            <person name="Larsson T."/>
            <person name="Lv J."/>
            <person name="Arendt D."/>
            <person name="Savage R."/>
            <person name="Osoegawa K."/>
            <person name="de Jong P."/>
            <person name="Grimwood J."/>
            <person name="Chapman J.A."/>
            <person name="Shapiro H."/>
            <person name="Aerts A."/>
            <person name="Otillar R.P."/>
            <person name="Terry A.Y."/>
            <person name="Boore J.L."/>
            <person name="Grigoriev I.V."/>
            <person name="Lindberg D.R."/>
            <person name="Seaver E.C."/>
            <person name="Weisblat D.A."/>
            <person name="Putnam N.H."/>
            <person name="Rokhsar D.S."/>
        </authorList>
    </citation>
    <scope>NUCLEOTIDE SEQUENCE</scope>
</reference>
<accession>T1ETN5</accession>
<dbReference type="OMA" id="WIPESQQ"/>
<evidence type="ECO:0000256" key="2">
    <source>
        <dbReference type="ARBA" id="ARBA00008501"/>
    </source>
</evidence>
<reference evidence="13" key="1">
    <citation type="submission" date="2012-12" db="EMBL/GenBank/DDBJ databases">
        <authorList>
            <person name="Hellsten U."/>
            <person name="Grimwood J."/>
            <person name="Chapman J.A."/>
            <person name="Shapiro H."/>
            <person name="Aerts A."/>
            <person name="Otillar R.P."/>
            <person name="Terry A.Y."/>
            <person name="Boore J.L."/>
            <person name="Simakov O."/>
            <person name="Marletaz F."/>
            <person name="Cho S.-J."/>
            <person name="Edsinger-Gonzales E."/>
            <person name="Havlak P."/>
            <person name="Kuo D.-H."/>
            <person name="Larsson T."/>
            <person name="Lv J."/>
            <person name="Arendt D."/>
            <person name="Savage R."/>
            <person name="Osoegawa K."/>
            <person name="de Jong P."/>
            <person name="Lindberg D.R."/>
            <person name="Seaver E.C."/>
            <person name="Weisblat D.A."/>
            <person name="Putnam N.H."/>
            <person name="Grigoriev I.V."/>
            <person name="Rokhsar D.S."/>
        </authorList>
    </citation>
    <scope>NUCLEOTIDE SEQUENCE</scope>
</reference>
<dbReference type="GeneID" id="20199935"/>
<dbReference type="Pfam" id="PF02014">
    <property type="entry name" value="Reeler"/>
    <property type="match status" value="1"/>
</dbReference>
<keyword evidence="7" id="KW-0391">Immunity</keyword>
<evidence type="ECO:0000259" key="10">
    <source>
        <dbReference type="Pfam" id="PF02014"/>
    </source>
</evidence>
<dbReference type="AlphaFoldDB" id="T1ETN5"/>
<dbReference type="PANTHER" id="PTHR45828">
    <property type="entry name" value="CYTOCHROME B561/FERRIC REDUCTASE TRANSMEMBRANE"/>
    <property type="match status" value="1"/>
</dbReference>
<evidence type="ECO:0000256" key="4">
    <source>
        <dbReference type="ARBA" id="ARBA00022529"/>
    </source>
</evidence>
<name>T1ETN5_HELRO</name>
<feature type="domain" description="Reelin" evidence="10">
    <location>
        <begin position="32"/>
        <end position="139"/>
    </location>
</feature>
<dbReference type="EnsemblMetazoa" id="HelroT163104">
    <property type="protein sequence ID" value="HelroP163104"/>
    <property type="gene ID" value="HelroG163104"/>
</dbReference>
<evidence type="ECO:0000256" key="8">
    <source>
        <dbReference type="ARBA" id="ARBA00023022"/>
    </source>
</evidence>
<dbReference type="GO" id="GO:0042742">
    <property type="term" value="P:defense response to bacterium"/>
    <property type="evidence" value="ECO:0007669"/>
    <property type="project" value="UniProtKB-KW"/>
</dbReference>
<proteinExistence type="inferred from homology"/>
<keyword evidence="3" id="KW-0964">Secreted</keyword>
<evidence type="ECO:0000256" key="1">
    <source>
        <dbReference type="ARBA" id="ARBA00004613"/>
    </source>
</evidence>
<gene>
    <name evidence="12" type="primary">20199935</name>
    <name evidence="11" type="ORF">HELRODRAFT_163104</name>
</gene>
<evidence type="ECO:0000256" key="3">
    <source>
        <dbReference type="ARBA" id="ARBA00022525"/>
    </source>
</evidence>
<dbReference type="InParanoid" id="T1ETN5"/>
<dbReference type="CDD" id="cd08544">
    <property type="entry name" value="Reeler"/>
    <property type="match status" value="1"/>
</dbReference>
<comment type="subcellular location">
    <subcellularLocation>
        <location evidence="1">Secreted</location>
    </subcellularLocation>
</comment>
<dbReference type="PANTHER" id="PTHR45828:SF9">
    <property type="entry name" value="CELL WALL INTEGRITY AND STRESS RESPONSE COMPONENT 4-LIKE-RELATED"/>
    <property type="match status" value="1"/>
</dbReference>